<evidence type="ECO:0000256" key="11">
    <source>
        <dbReference type="ARBA" id="ARBA00023306"/>
    </source>
</evidence>
<sequence length="465" mass="51248">MAFTPGKWIHMVGIAGAGMSGIARVLAQQGYKVSGSDLQVNDTTRRLEEIGIEIFKGHSSSNLKEGVDLLVASSAVPQDNIELRLAREKKIPILKRGQMLAHLANAKKAVAVAGAHGKTTTTSMLYMVLANCGTDPSFIVGGELQGSELNAKLGRGDYFVVEADESDASFLDLRPYIALITNVEDDHLDYYKSVDNIRKAFRQFVEQLRPEGFAMLYGGDAFNRSLVKDLTLNKRLLFYGEDLSNDYYFLNWESIGLGSRFDVYKRDLGFLARFELAVPGKHNALNALAAIASALELGLEMEPIKSALKNFHGARRRFQIQGQKALVTVVDDYAHHPTEIRATIDAARNFHSGRVIVVYQPHRYSRTQLLGRQLGEALINADLAIITEVYSAGEEAIPGISGEVVCQAAQNIGCHSVYIPQREEIIPYLLQISQENDLIITMGAGDIWKLGLQLLEVLPESVLKV</sequence>
<dbReference type="PANTHER" id="PTHR43445:SF3">
    <property type="entry name" value="UDP-N-ACETYLMURAMATE--L-ALANINE LIGASE"/>
    <property type="match status" value="1"/>
</dbReference>
<evidence type="ECO:0000256" key="5">
    <source>
        <dbReference type="ARBA" id="ARBA00022598"/>
    </source>
</evidence>
<reference evidence="18 19" key="1">
    <citation type="journal article" date="2018" name="Nat. Biotechnol.">
        <title>A standardized bacterial taxonomy based on genome phylogeny substantially revises the tree of life.</title>
        <authorList>
            <person name="Parks D.H."/>
            <person name="Chuvochina M."/>
            <person name="Waite D.W."/>
            <person name="Rinke C."/>
            <person name="Skarshewski A."/>
            <person name="Chaumeil P.A."/>
            <person name="Hugenholtz P."/>
        </authorList>
    </citation>
    <scope>NUCLEOTIDE SEQUENCE [LARGE SCALE GENOMIC DNA]</scope>
    <source>
        <strain evidence="18">UBA10948</strain>
    </source>
</reference>
<dbReference type="InterPro" id="IPR050061">
    <property type="entry name" value="MurCDEF_pg_biosynth"/>
</dbReference>
<keyword evidence="5 14" id="KW-0436">Ligase</keyword>
<dbReference type="Gene3D" id="3.40.50.720">
    <property type="entry name" value="NAD(P)-binding Rossmann-like Domain"/>
    <property type="match status" value="1"/>
</dbReference>
<dbReference type="GO" id="GO:0008763">
    <property type="term" value="F:UDP-N-acetylmuramate-L-alanine ligase activity"/>
    <property type="evidence" value="ECO:0007669"/>
    <property type="project" value="UniProtKB-UniRule"/>
</dbReference>
<dbReference type="GO" id="GO:0005737">
    <property type="term" value="C:cytoplasm"/>
    <property type="evidence" value="ECO:0007669"/>
    <property type="project" value="UniProtKB-SubCell"/>
</dbReference>
<evidence type="ECO:0000313" key="18">
    <source>
        <dbReference type="EMBL" id="HBK53478.1"/>
    </source>
</evidence>
<comment type="caution">
    <text evidence="18">The sequence shown here is derived from an EMBL/GenBank/DDBJ whole genome shotgun (WGS) entry which is preliminary data.</text>
</comment>
<evidence type="ECO:0000256" key="10">
    <source>
        <dbReference type="ARBA" id="ARBA00022984"/>
    </source>
</evidence>
<proteinExistence type="inferred from homology"/>
<dbReference type="Gene3D" id="3.40.1190.10">
    <property type="entry name" value="Mur-like, catalytic domain"/>
    <property type="match status" value="1"/>
</dbReference>
<evidence type="ECO:0000256" key="8">
    <source>
        <dbReference type="ARBA" id="ARBA00022840"/>
    </source>
</evidence>
<evidence type="ECO:0000259" key="15">
    <source>
        <dbReference type="Pfam" id="PF01225"/>
    </source>
</evidence>
<dbReference type="SUPFAM" id="SSF53623">
    <property type="entry name" value="MurD-like peptide ligases, catalytic domain"/>
    <property type="match status" value="1"/>
</dbReference>
<dbReference type="SUPFAM" id="SSF53244">
    <property type="entry name" value="MurD-like peptide ligases, peptide-binding domain"/>
    <property type="match status" value="1"/>
</dbReference>
<accession>A0A354YVT5</accession>
<evidence type="ECO:0000313" key="19">
    <source>
        <dbReference type="Proteomes" id="UP000263273"/>
    </source>
</evidence>
<keyword evidence="11 14" id="KW-0131">Cell cycle</keyword>
<comment type="pathway">
    <text evidence="2 14">Cell wall biogenesis; peptidoglycan biosynthesis.</text>
</comment>
<dbReference type="Pfam" id="PF08245">
    <property type="entry name" value="Mur_ligase_M"/>
    <property type="match status" value="1"/>
</dbReference>
<protein>
    <recommendedName>
        <fullName evidence="3 14">UDP-N-acetylmuramate--L-alanine ligase</fullName>
        <ecNumber evidence="3 14">6.3.2.8</ecNumber>
    </recommendedName>
    <alternativeName>
        <fullName evidence="14">UDP-N-acetylmuramoyl-L-alanine synthetase</fullName>
    </alternativeName>
</protein>
<dbReference type="EMBL" id="DNZF01000135">
    <property type="protein sequence ID" value="HBK53478.1"/>
    <property type="molecule type" value="Genomic_DNA"/>
</dbReference>
<dbReference type="AlphaFoldDB" id="A0A354YVT5"/>
<evidence type="ECO:0000256" key="14">
    <source>
        <dbReference type="HAMAP-Rule" id="MF_00046"/>
    </source>
</evidence>
<dbReference type="InterPro" id="IPR005758">
    <property type="entry name" value="UDP-N-AcMur_Ala_ligase_MurC"/>
</dbReference>
<dbReference type="Gene3D" id="3.90.190.20">
    <property type="entry name" value="Mur ligase, C-terminal domain"/>
    <property type="match status" value="1"/>
</dbReference>
<evidence type="ECO:0000259" key="17">
    <source>
        <dbReference type="Pfam" id="PF08245"/>
    </source>
</evidence>
<dbReference type="InterPro" id="IPR013221">
    <property type="entry name" value="Mur_ligase_cen"/>
</dbReference>
<comment type="subcellular location">
    <subcellularLocation>
        <location evidence="1 14">Cytoplasm</location>
    </subcellularLocation>
</comment>
<evidence type="ECO:0000256" key="3">
    <source>
        <dbReference type="ARBA" id="ARBA00012211"/>
    </source>
</evidence>
<dbReference type="InterPro" id="IPR004101">
    <property type="entry name" value="Mur_ligase_C"/>
</dbReference>
<organism evidence="18 19">
    <name type="scientific">Syntrophomonas wolfei</name>
    <dbReference type="NCBI Taxonomy" id="863"/>
    <lineage>
        <taxon>Bacteria</taxon>
        <taxon>Bacillati</taxon>
        <taxon>Bacillota</taxon>
        <taxon>Clostridia</taxon>
        <taxon>Eubacteriales</taxon>
        <taxon>Syntrophomonadaceae</taxon>
        <taxon>Syntrophomonas</taxon>
    </lineage>
</organism>
<comment type="similarity">
    <text evidence="14">Belongs to the MurCDEF family.</text>
</comment>
<dbReference type="UniPathway" id="UPA00219"/>
<evidence type="ECO:0000256" key="2">
    <source>
        <dbReference type="ARBA" id="ARBA00004752"/>
    </source>
</evidence>
<dbReference type="Pfam" id="PF02875">
    <property type="entry name" value="Mur_ligase_C"/>
    <property type="match status" value="1"/>
</dbReference>
<keyword evidence="4 14" id="KW-0963">Cytoplasm</keyword>
<dbReference type="InterPro" id="IPR036615">
    <property type="entry name" value="Mur_ligase_C_dom_sf"/>
</dbReference>
<dbReference type="Proteomes" id="UP000263273">
    <property type="component" value="Unassembled WGS sequence"/>
</dbReference>
<dbReference type="GO" id="GO:0008360">
    <property type="term" value="P:regulation of cell shape"/>
    <property type="evidence" value="ECO:0007669"/>
    <property type="project" value="UniProtKB-KW"/>
</dbReference>
<dbReference type="GO" id="GO:0071555">
    <property type="term" value="P:cell wall organization"/>
    <property type="evidence" value="ECO:0007669"/>
    <property type="project" value="UniProtKB-KW"/>
</dbReference>
<keyword evidence="10 14" id="KW-0573">Peptidoglycan synthesis</keyword>
<feature type="domain" description="Mur ligase C-terminal" evidence="16">
    <location>
        <begin position="316"/>
        <end position="445"/>
    </location>
</feature>
<dbReference type="STRING" id="378794.GCA_001570625_01361"/>
<keyword evidence="8 14" id="KW-0067">ATP-binding</keyword>
<keyword evidence="9 14" id="KW-0133">Cell shape</keyword>
<feature type="domain" description="Mur ligase N-terminal catalytic" evidence="15">
    <location>
        <begin position="9"/>
        <end position="107"/>
    </location>
</feature>
<feature type="binding site" evidence="14">
    <location>
        <begin position="114"/>
        <end position="120"/>
    </location>
    <ligand>
        <name>ATP</name>
        <dbReference type="ChEBI" id="CHEBI:30616"/>
    </ligand>
</feature>
<evidence type="ECO:0000256" key="6">
    <source>
        <dbReference type="ARBA" id="ARBA00022618"/>
    </source>
</evidence>
<feature type="domain" description="Mur ligase central" evidence="17">
    <location>
        <begin position="112"/>
        <end position="294"/>
    </location>
</feature>
<dbReference type="RefSeq" id="WP_061213844.1">
    <property type="nucleotide sequence ID" value="NZ_DCDX01000119.1"/>
</dbReference>
<comment type="catalytic activity">
    <reaction evidence="13 14">
        <text>UDP-N-acetyl-alpha-D-muramate + L-alanine + ATP = UDP-N-acetyl-alpha-D-muramoyl-L-alanine + ADP + phosphate + H(+)</text>
        <dbReference type="Rhea" id="RHEA:23372"/>
        <dbReference type="ChEBI" id="CHEBI:15378"/>
        <dbReference type="ChEBI" id="CHEBI:30616"/>
        <dbReference type="ChEBI" id="CHEBI:43474"/>
        <dbReference type="ChEBI" id="CHEBI:57972"/>
        <dbReference type="ChEBI" id="CHEBI:70757"/>
        <dbReference type="ChEBI" id="CHEBI:83898"/>
        <dbReference type="ChEBI" id="CHEBI:456216"/>
        <dbReference type="EC" id="6.3.2.8"/>
    </reaction>
</comment>
<dbReference type="GO" id="GO:0005524">
    <property type="term" value="F:ATP binding"/>
    <property type="evidence" value="ECO:0007669"/>
    <property type="project" value="UniProtKB-UniRule"/>
</dbReference>
<dbReference type="Pfam" id="PF01225">
    <property type="entry name" value="Mur_ligase"/>
    <property type="match status" value="1"/>
</dbReference>
<evidence type="ECO:0000256" key="9">
    <source>
        <dbReference type="ARBA" id="ARBA00022960"/>
    </source>
</evidence>
<dbReference type="GO" id="GO:0009252">
    <property type="term" value="P:peptidoglycan biosynthetic process"/>
    <property type="evidence" value="ECO:0007669"/>
    <property type="project" value="UniProtKB-UniRule"/>
</dbReference>
<keyword evidence="7 14" id="KW-0547">Nucleotide-binding</keyword>
<evidence type="ECO:0000256" key="1">
    <source>
        <dbReference type="ARBA" id="ARBA00004496"/>
    </source>
</evidence>
<dbReference type="GO" id="GO:0051301">
    <property type="term" value="P:cell division"/>
    <property type="evidence" value="ECO:0007669"/>
    <property type="project" value="UniProtKB-KW"/>
</dbReference>
<evidence type="ECO:0000259" key="16">
    <source>
        <dbReference type="Pfam" id="PF02875"/>
    </source>
</evidence>
<dbReference type="InterPro" id="IPR000713">
    <property type="entry name" value="Mur_ligase_N"/>
</dbReference>
<comment type="function">
    <text evidence="14">Cell wall formation.</text>
</comment>
<evidence type="ECO:0000256" key="13">
    <source>
        <dbReference type="ARBA" id="ARBA00047833"/>
    </source>
</evidence>
<evidence type="ECO:0000256" key="7">
    <source>
        <dbReference type="ARBA" id="ARBA00022741"/>
    </source>
</evidence>
<evidence type="ECO:0000256" key="12">
    <source>
        <dbReference type="ARBA" id="ARBA00023316"/>
    </source>
</evidence>
<gene>
    <name evidence="14" type="primary">murC</name>
    <name evidence="18" type="ORF">DDZ44_06055</name>
</gene>
<keyword evidence="6 14" id="KW-0132">Cell division</keyword>
<dbReference type="InterPro" id="IPR036565">
    <property type="entry name" value="Mur-like_cat_sf"/>
</dbReference>
<dbReference type="NCBIfam" id="TIGR01082">
    <property type="entry name" value="murC"/>
    <property type="match status" value="1"/>
</dbReference>
<dbReference type="SUPFAM" id="SSF51984">
    <property type="entry name" value="MurCD N-terminal domain"/>
    <property type="match status" value="1"/>
</dbReference>
<dbReference type="EC" id="6.3.2.8" evidence="3 14"/>
<dbReference type="HAMAP" id="MF_00046">
    <property type="entry name" value="MurC"/>
    <property type="match status" value="1"/>
</dbReference>
<name>A0A354YVT5_9FIRM</name>
<dbReference type="PANTHER" id="PTHR43445">
    <property type="entry name" value="UDP-N-ACETYLMURAMATE--L-ALANINE LIGASE-RELATED"/>
    <property type="match status" value="1"/>
</dbReference>
<keyword evidence="12 14" id="KW-0961">Cell wall biogenesis/degradation</keyword>
<evidence type="ECO:0000256" key="4">
    <source>
        <dbReference type="ARBA" id="ARBA00022490"/>
    </source>
</evidence>